<evidence type="ECO:0000313" key="2">
    <source>
        <dbReference type="EMBL" id="PWO01040.1"/>
    </source>
</evidence>
<name>A0A316ZHR3_9BASI</name>
<dbReference type="RefSeq" id="XP_025601318.1">
    <property type="nucleotide sequence ID" value="XM_025743781.1"/>
</dbReference>
<reference evidence="2 3" key="1">
    <citation type="journal article" date="2018" name="Mol. Biol. Evol.">
        <title>Broad Genomic Sampling Reveals a Smut Pathogenic Ancestry of the Fungal Clade Ustilaginomycotina.</title>
        <authorList>
            <person name="Kijpornyongpan T."/>
            <person name="Mondo S.J."/>
            <person name="Barry K."/>
            <person name="Sandor L."/>
            <person name="Lee J."/>
            <person name="Lipzen A."/>
            <person name="Pangilinan J."/>
            <person name="LaButti K."/>
            <person name="Hainaut M."/>
            <person name="Henrissat B."/>
            <person name="Grigoriev I.V."/>
            <person name="Spatafora J.W."/>
            <person name="Aime M.C."/>
        </authorList>
    </citation>
    <scope>NUCLEOTIDE SEQUENCE [LARGE SCALE GENOMIC DNA]</scope>
    <source>
        <strain evidence="2 3">MCA 4186</strain>
    </source>
</reference>
<accession>A0A316ZHR3</accession>
<dbReference type="AlphaFoldDB" id="A0A316ZHR3"/>
<dbReference type="EMBL" id="KZ819283">
    <property type="protein sequence ID" value="PWO01040.1"/>
    <property type="molecule type" value="Genomic_DNA"/>
</dbReference>
<feature type="compositionally biased region" description="Low complexity" evidence="1">
    <location>
        <begin position="1"/>
        <end position="16"/>
    </location>
</feature>
<proteinExistence type="predicted"/>
<dbReference type="PANTHER" id="PTHR40462">
    <property type="entry name" value="CHROMOSOME 1, WHOLE GENOME SHOTGUN SEQUENCE"/>
    <property type="match status" value="1"/>
</dbReference>
<keyword evidence="3" id="KW-1185">Reference proteome</keyword>
<dbReference type="PANTHER" id="PTHR40462:SF1">
    <property type="entry name" value="EXPRESSED PROTEIN"/>
    <property type="match status" value="1"/>
</dbReference>
<organism evidence="2 3">
    <name type="scientific">Tilletiopsis washingtonensis</name>
    <dbReference type="NCBI Taxonomy" id="58919"/>
    <lineage>
        <taxon>Eukaryota</taxon>
        <taxon>Fungi</taxon>
        <taxon>Dikarya</taxon>
        <taxon>Basidiomycota</taxon>
        <taxon>Ustilaginomycotina</taxon>
        <taxon>Exobasidiomycetes</taxon>
        <taxon>Entylomatales</taxon>
        <taxon>Entylomatales incertae sedis</taxon>
        <taxon>Tilletiopsis</taxon>
    </lineage>
</organism>
<protein>
    <submittedName>
        <fullName evidence="2">Uncharacterized protein</fullName>
    </submittedName>
</protein>
<evidence type="ECO:0000313" key="3">
    <source>
        <dbReference type="Proteomes" id="UP000245946"/>
    </source>
</evidence>
<feature type="region of interest" description="Disordered" evidence="1">
    <location>
        <begin position="1"/>
        <end position="27"/>
    </location>
</feature>
<dbReference type="OrthoDB" id="3050608at2759"/>
<dbReference type="GeneID" id="37271325"/>
<evidence type="ECO:0000256" key="1">
    <source>
        <dbReference type="SAM" id="MobiDB-lite"/>
    </source>
</evidence>
<sequence length="57" mass="6225">MAVLDAGQQFAGQGDQSNETAVEQQKDNFIADQIRSNYKKFAGSDFPIKDGMGAQEQ</sequence>
<gene>
    <name evidence="2" type="ORF">FA09DRAFT_335684</name>
</gene>
<dbReference type="Proteomes" id="UP000245946">
    <property type="component" value="Unassembled WGS sequence"/>
</dbReference>